<feature type="transmembrane region" description="Helical" evidence="1">
    <location>
        <begin position="236"/>
        <end position="256"/>
    </location>
</feature>
<feature type="transmembrane region" description="Helical" evidence="1">
    <location>
        <begin position="268"/>
        <end position="285"/>
    </location>
</feature>
<dbReference type="EMBL" id="QWKH01000039">
    <property type="protein sequence ID" value="NBI34658.1"/>
    <property type="molecule type" value="Genomic_DNA"/>
</dbReference>
<keyword evidence="1" id="KW-0812">Transmembrane</keyword>
<feature type="transmembrane region" description="Helical" evidence="1">
    <location>
        <begin position="92"/>
        <end position="113"/>
    </location>
</feature>
<keyword evidence="1" id="KW-0472">Membrane</keyword>
<accession>A0A7C9JNG0</accession>
<name>A0A7C9JNG0_9BACT</name>
<evidence type="ECO:0000313" key="2">
    <source>
        <dbReference type="EMBL" id="NBI34658.1"/>
    </source>
</evidence>
<protein>
    <submittedName>
        <fullName evidence="2">Uncharacterized protein</fullName>
    </submittedName>
</protein>
<proteinExistence type="predicted"/>
<comment type="caution">
    <text evidence="2">The sequence shown here is derived from an EMBL/GenBank/DDBJ whole genome shotgun (WGS) entry which is preliminary data.</text>
</comment>
<evidence type="ECO:0000256" key="1">
    <source>
        <dbReference type="SAM" id="Phobius"/>
    </source>
</evidence>
<organism evidence="2">
    <name type="scientific">Muribaculaceae bacterium Z82</name>
    <dbReference type="NCBI Taxonomy" id="2304548"/>
    <lineage>
        <taxon>Bacteria</taxon>
        <taxon>Pseudomonadati</taxon>
        <taxon>Bacteroidota</taxon>
        <taxon>Bacteroidia</taxon>
        <taxon>Bacteroidales</taxon>
        <taxon>Muribaculaceae</taxon>
    </lineage>
</organism>
<feature type="transmembrane region" description="Helical" evidence="1">
    <location>
        <begin position="154"/>
        <end position="178"/>
    </location>
</feature>
<feature type="transmembrane region" description="Helical" evidence="1">
    <location>
        <begin position="184"/>
        <end position="204"/>
    </location>
</feature>
<reference evidence="2" key="1">
    <citation type="submission" date="2018-08" db="EMBL/GenBank/DDBJ databases">
        <title>Murine metabolic-syndrome-specific gut microbial biobank.</title>
        <authorList>
            <person name="Liu C."/>
        </authorList>
    </citation>
    <scope>NUCLEOTIDE SEQUENCE [LARGE SCALE GENOMIC DNA]</scope>
    <source>
        <strain evidence="2">Z82</strain>
    </source>
</reference>
<sequence length="294" mass="30249">MAAQERREWLFVAGLSPFWFALSYQLVPESFAALSGFSVGSPAFCLGSLLQCACAIAIALACLLAAGPRKPGNPSGRQAAGRRCAGLHWPPLLRAAAFYSAGLCLLLVALSPLAPCGPLASASSVLCSTLFSLFTCATALQWARISCRIGTKRACLLSAYSFLANLLIALLLTVALGSLGAEQLFGPIAAFLPLASAAVAFVPLEGSTAAEGVVGHREISTTSGATSPRALIASPYTLMAAALLFYLFASYLFSGLFSHPGMPFSTTLLSKLLAVALAGALAALVSRARDSPAS</sequence>
<dbReference type="AlphaFoldDB" id="A0A7C9JNG0"/>
<feature type="transmembrane region" description="Helical" evidence="1">
    <location>
        <begin position="39"/>
        <end position="67"/>
    </location>
</feature>
<gene>
    <name evidence="2" type="ORF">D1639_06365</name>
</gene>
<keyword evidence="1" id="KW-1133">Transmembrane helix</keyword>
<feature type="transmembrane region" description="Helical" evidence="1">
    <location>
        <begin position="9"/>
        <end position="27"/>
    </location>
</feature>
<feature type="transmembrane region" description="Helical" evidence="1">
    <location>
        <begin position="119"/>
        <end position="142"/>
    </location>
</feature>